<organism evidence="1 2">
    <name type="scientific">Rhododendron molle</name>
    <name type="common">Chinese azalea</name>
    <name type="synonym">Azalea mollis</name>
    <dbReference type="NCBI Taxonomy" id="49168"/>
    <lineage>
        <taxon>Eukaryota</taxon>
        <taxon>Viridiplantae</taxon>
        <taxon>Streptophyta</taxon>
        <taxon>Embryophyta</taxon>
        <taxon>Tracheophyta</taxon>
        <taxon>Spermatophyta</taxon>
        <taxon>Magnoliopsida</taxon>
        <taxon>eudicotyledons</taxon>
        <taxon>Gunneridae</taxon>
        <taxon>Pentapetalae</taxon>
        <taxon>asterids</taxon>
        <taxon>Ericales</taxon>
        <taxon>Ericaceae</taxon>
        <taxon>Ericoideae</taxon>
        <taxon>Rhodoreae</taxon>
        <taxon>Rhododendron</taxon>
    </lineage>
</organism>
<gene>
    <name evidence="1" type="ORF">RHMOL_Rhmol01G0318000</name>
</gene>
<reference evidence="1" key="1">
    <citation type="submission" date="2022-02" db="EMBL/GenBank/DDBJ databases">
        <title>Plant Genome Project.</title>
        <authorList>
            <person name="Zhang R.-G."/>
        </authorList>
    </citation>
    <scope>NUCLEOTIDE SEQUENCE</scope>
    <source>
        <strain evidence="1">AT1</strain>
    </source>
</reference>
<evidence type="ECO:0000313" key="2">
    <source>
        <dbReference type="Proteomes" id="UP001062846"/>
    </source>
</evidence>
<proteinExistence type="predicted"/>
<protein>
    <submittedName>
        <fullName evidence="1">Uncharacterized protein</fullName>
    </submittedName>
</protein>
<sequence length="91" mass="10514">MDPRLQRSPASIAALEKVLRLARHCLAPHRQSRPSMKQCGEVLWGIRKDFREKNNVRAASAAHYSEQIDVRKDNREMFGIEDGESYEFRSA</sequence>
<evidence type="ECO:0000313" key="1">
    <source>
        <dbReference type="EMBL" id="KAI8573975.1"/>
    </source>
</evidence>
<accession>A0ACC0Q882</accession>
<comment type="caution">
    <text evidence="1">The sequence shown here is derived from an EMBL/GenBank/DDBJ whole genome shotgun (WGS) entry which is preliminary data.</text>
</comment>
<dbReference type="EMBL" id="CM046388">
    <property type="protein sequence ID" value="KAI8573975.1"/>
    <property type="molecule type" value="Genomic_DNA"/>
</dbReference>
<keyword evidence="2" id="KW-1185">Reference proteome</keyword>
<dbReference type="Proteomes" id="UP001062846">
    <property type="component" value="Chromosome 1"/>
</dbReference>
<name>A0ACC0Q882_RHOML</name>